<comment type="caution">
    <text evidence="1">The sequence shown here is derived from an EMBL/GenBank/DDBJ whole genome shotgun (WGS) entry which is preliminary data.</text>
</comment>
<evidence type="ECO:0000313" key="1">
    <source>
        <dbReference type="EMBL" id="KAI9276875.1"/>
    </source>
</evidence>
<evidence type="ECO:0000313" key="2">
    <source>
        <dbReference type="Proteomes" id="UP001209540"/>
    </source>
</evidence>
<name>A0AAD5KVR0_9FUNG</name>
<protein>
    <submittedName>
        <fullName evidence="1">Uncharacterized protein</fullName>
    </submittedName>
</protein>
<organism evidence="1 2">
    <name type="scientific">Phascolomyces articulosus</name>
    <dbReference type="NCBI Taxonomy" id="60185"/>
    <lineage>
        <taxon>Eukaryota</taxon>
        <taxon>Fungi</taxon>
        <taxon>Fungi incertae sedis</taxon>
        <taxon>Mucoromycota</taxon>
        <taxon>Mucoromycotina</taxon>
        <taxon>Mucoromycetes</taxon>
        <taxon>Mucorales</taxon>
        <taxon>Lichtheimiaceae</taxon>
        <taxon>Phascolomyces</taxon>
    </lineage>
</organism>
<sequence length="278" mass="31501">MTGMKHLMYGYRENIREKMENDQLLSCAHISRITTTYLGESGKKGDNLRLKILMQKLIANSPSPISDPFQNCSVFASAALNLQTAIWDMWSEKTLYNDIAYRLLSRNQQRFQNNPYLIIITVLAQHQHDPSGSGDDEKESKQRPAVDHYYLDDDKEESLEVENANVAATIANLLIPFVPKKSDESGFSIYSPFTVIPLARLTTKILTAIKLQKQVWSDSVQNSDRIALPLSRKSLYETLGNSYTICGNNNQSITSISEASDERKNVMESLFNTKKPLR</sequence>
<reference evidence="1" key="2">
    <citation type="submission" date="2023-02" db="EMBL/GenBank/DDBJ databases">
        <authorList>
            <consortium name="DOE Joint Genome Institute"/>
            <person name="Mondo S.J."/>
            <person name="Chang Y."/>
            <person name="Wang Y."/>
            <person name="Ahrendt S."/>
            <person name="Andreopoulos W."/>
            <person name="Barry K."/>
            <person name="Beard J."/>
            <person name="Benny G.L."/>
            <person name="Blankenship S."/>
            <person name="Bonito G."/>
            <person name="Cuomo C."/>
            <person name="Desiro A."/>
            <person name="Gervers K.A."/>
            <person name="Hundley H."/>
            <person name="Kuo A."/>
            <person name="LaButti K."/>
            <person name="Lang B.F."/>
            <person name="Lipzen A."/>
            <person name="O'Donnell K."/>
            <person name="Pangilinan J."/>
            <person name="Reynolds N."/>
            <person name="Sandor L."/>
            <person name="Smith M.W."/>
            <person name="Tsang A."/>
            <person name="Grigoriev I.V."/>
            <person name="Stajich J.E."/>
            <person name="Spatafora J.W."/>
        </authorList>
    </citation>
    <scope>NUCLEOTIDE SEQUENCE</scope>
    <source>
        <strain evidence="1">RSA 2281</strain>
    </source>
</reference>
<proteinExistence type="predicted"/>
<dbReference type="AlphaFoldDB" id="A0AAD5KVR0"/>
<dbReference type="Proteomes" id="UP001209540">
    <property type="component" value="Unassembled WGS sequence"/>
</dbReference>
<dbReference type="EMBL" id="JAIXMP010000002">
    <property type="protein sequence ID" value="KAI9276875.1"/>
    <property type="molecule type" value="Genomic_DNA"/>
</dbReference>
<accession>A0AAD5KVR0</accession>
<gene>
    <name evidence="1" type="ORF">BDA99DRAFT_531969</name>
</gene>
<reference evidence="1" key="1">
    <citation type="journal article" date="2022" name="IScience">
        <title>Evolution of zygomycete secretomes and the origins of terrestrial fungal ecologies.</title>
        <authorList>
            <person name="Chang Y."/>
            <person name="Wang Y."/>
            <person name="Mondo S."/>
            <person name="Ahrendt S."/>
            <person name="Andreopoulos W."/>
            <person name="Barry K."/>
            <person name="Beard J."/>
            <person name="Benny G.L."/>
            <person name="Blankenship S."/>
            <person name="Bonito G."/>
            <person name="Cuomo C."/>
            <person name="Desiro A."/>
            <person name="Gervers K.A."/>
            <person name="Hundley H."/>
            <person name="Kuo A."/>
            <person name="LaButti K."/>
            <person name="Lang B.F."/>
            <person name="Lipzen A."/>
            <person name="O'Donnell K."/>
            <person name="Pangilinan J."/>
            <person name="Reynolds N."/>
            <person name="Sandor L."/>
            <person name="Smith M.E."/>
            <person name="Tsang A."/>
            <person name="Grigoriev I.V."/>
            <person name="Stajich J.E."/>
            <person name="Spatafora J.W."/>
        </authorList>
    </citation>
    <scope>NUCLEOTIDE SEQUENCE</scope>
    <source>
        <strain evidence="1">RSA 2281</strain>
    </source>
</reference>
<keyword evidence="2" id="KW-1185">Reference proteome</keyword>